<evidence type="ECO:0000313" key="2">
    <source>
        <dbReference type="EMBL" id="KAJ7708341.1"/>
    </source>
</evidence>
<keyword evidence="3" id="KW-1185">Reference proteome</keyword>
<keyword evidence="1" id="KW-0812">Transmembrane</keyword>
<proteinExistence type="predicted"/>
<dbReference type="AlphaFoldDB" id="A0AAD7MAS0"/>
<gene>
    <name evidence="2" type="ORF">B0H17DRAFT_454709</name>
</gene>
<organism evidence="2 3">
    <name type="scientific">Mycena rosella</name>
    <name type="common">Pink bonnet</name>
    <name type="synonym">Agaricus rosellus</name>
    <dbReference type="NCBI Taxonomy" id="1033263"/>
    <lineage>
        <taxon>Eukaryota</taxon>
        <taxon>Fungi</taxon>
        <taxon>Dikarya</taxon>
        <taxon>Basidiomycota</taxon>
        <taxon>Agaricomycotina</taxon>
        <taxon>Agaricomycetes</taxon>
        <taxon>Agaricomycetidae</taxon>
        <taxon>Agaricales</taxon>
        <taxon>Marasmiineae</taxon>
        <taxon>Mycenaceae</taxon>
        <taxon>Mycena</taxon>
    </lineage>
</organism>
<accession>A0AAD7MAS0</accession>
<name>A0AAD7MAS0_MYCRO</name>
<reference evidence="2" key="1">
    <citation type="submission" date="2023-03" db="EMBL/GenBank/DDBJ databases">
        <title>Massive genome expansion in bonnet fungi (Mycena s.s.) driven by repeated elements and novel gene families across ecological guilds.</title>
        <authorList>
            <consortium name="Lawrence Berkeley National Laboratory"/>
            <person name="Harder C.B."/>
            <person name="Miyauchi S."/>
            <person name="Viragh M."/>
            <person name="Kuo A."/>
            <person name="Thoen E."/>
            <person name="Andreopoulos B."/>
            <person name="Lu D."/>
            <person name="Skrede I."/>
            <person name="Drula E."/>
            <person name="Henrissat B."/>
            <person name="Morin E."/>
            <person name="Kohler A."/>
            <person name="Barry K."/>
            <person name="LaButti K."/>
            <person name="Morin E."/>
            <person name="Salamov A."/>
            <person name="Lipzen A."/>
            <person name="Mereny Z."/>
            <person name="Hegedus B."/>
            <person name="Baldrian P."/>
            <person name="Stursova M."/>
            <person name="Weitz H."/>
            <person name="Taylor A."/>
            <person name="Grigoriev I.V."/>
            <person name="Nagy L.G."/>
            <person name="Martin F."/>
            <person name="Kauserud H."/>
        </authorList>
    </citation>
    <scope>NUCLEOTIDE SEQUENCE</scope>
    <source>
        <strain evidence="2">CBHHK067</strain>
    </source>
</reference>
<sequence length="113" mass="12291">MGLSSALGRARFEIRNPIYVFLHKLTFIFVGSAIYLYGVDVPGGANISFNMNSPAMQTYHHYDGDSLQSPVYCALLFSADNVDPSVEYTLMWLLAPGADGGSVGIIDYAVVTF</sequence>
<keyword evidence="1" id="KW-1133">Transmembrane helix</keyword>
<comment type="caution">
    <text evidence="2">The sequence shown here is derived from an EMBL/GenBank/DDBJ whole genome shotgun (WGS) entry which is preliminary data.</text>
</comment>
<evidence type="ECO:0000313" key="3">
    <source>
        <dbReference type="Proteomes" id="UP001221757"/>
    </source>
</evidence>
<evidence type="ECO:0000256" key="1">
    <source>
        <dbReference type="SAM" id="Phobius"/>
    </source>
</evidence>
<protein>
    <submittedName>
        <fullName evidence="2">Uncharacterized protein</fullName>
    </submittedName>
</protein>
<feature type="transmembrane region" description="Helical" evidence="1">
    <location>
        <begin position="21"/>
        <end position="38"/>
    </location>
</feature>
<keyword evidence="1" id="KW-0472">Membrane</keyword>
<dbReference type="Proteomes" id="UP001221757">
    <property type="component" value="Unassembled WGS sequence"/>
</dbReference>
<dbReference type="EMBL" id="JARKIE010000004">
    <property type="protein sequence ID" value="KAJ7708341.1"/>
    <property type="molecule type" value="Genomic_DNA"/>
</dbReference>